<comment type="caution">
    <text evidence="3">The sequence shown here is derived from an EMBL/GenBank/DDBJ whole genome shotgun (WGS) entry which is preliminary data.</text>
</comment>
<gene>
    <name evidence="3" type="ORF">Poly41_65400</name>
</gene>
<dbReference type="InterPro" id="IPR052932">
    <property type="entry name" value="OprB_Porin"/>
</dbReference>
<evidence type="ECO:0000256" key="2">
    <source>
        <dbReference type="RuleBase" id="RU363072"/>
    </source>
</evidence>
<dbReference type="EMBL" id="SJPV01000020">
    <property type="protein sequence ID" value="TWU30846.1"/>
    <property type="molecule type" value="Genomic_DNA"/>
</dbReference>
<dbReference type="Pfam" id="PF04966">
    <property type="entry name" value="OprB"/>
    <property type="match status" value="1"/>
</dbReference>
<accession>A0A5C6D6H6</accession>
<keyword evidence="2" id="KW-0732">Signal</keyword>
<dbReference type="InterPro" id="IPR038673">
    <property type="entry name" value="OprB_sf"/>
</dbReference>
<dbReference type="GO" id="GO:0015288">
    <property type="term" value="F:porin activity"/>
    <property type="evidence" value="ECO:0007669"/>
    <property type="project" value="InterPro"/>
</dbReference>
<dbReference type="RefSeq" id="WP_146531224.1">
    <property type="nucleotide sequence ID" value="NZ_SJPV01000020.1"/>
</dbReference>
<name>A0A5C6D6H6_9BACT</name>
<proteinExistence type="inferred from homology"/>
<comment type="similarity">
    <text evidence="1 2">Belongs to the OprB family.</text>
</comment>
<dbReference type="PANTHER" id="PTHR37944:SF1">
    <property type="entry name" value="PORIN B"/>
    <property type="match status" value="1"/>
</dbReference>
<evidence type="ECO:0000256" key="1">
    <source>
        <dbReference type="ARBA" id="ARBA00008769"/>
    </source>
</evidence>
<dbReference type="AlphaFoldDB" id="A0A5C6D6H6"/>
<evidence type="ECO:0000313" key="3">
    <source>
        <dbReference type="EMBL" id="TWU30846.1"/>
    </source>
</evidence>
<dbReference type="Gene3D" id="2.40.160.180">
    <property type="entry name" value="Carbohydrate-selective porin OprB"/>
    <property type="match status" value="1"/>
</dbReference>
<reference evidence="3 4" key="1">
    <citation type="submission" date="2019-02" db="EMBL/GenBank/DDBJ databases">
        <title>Deep-cultivation of Planctomycetes and their phenomic and genomic characterization uncovers novel biology.</title>
        <authorList>
            <person name="Wiegand S."/>
            <person name="Jogler M."/>
            <person name="Boedeker C."/>
            <person name="Pinto D."/>
            <person name="Vollmers J."/>
            <person name="Rivas-Marin E."/>
            <person name="Kohn T."/>
            <person name="Peeters S.H."/>
            <person name="Heuer A."/>
            <person name="Rast P."/>
            <person name="Oberbeckmann S."/>
            <person name="Bunk B."/>
            <person name="Jeske O."/>
            <person name="Meyerdierks A."/>
            <person name="Storesund J.E."/>
            <person name="Kallscheuer N."/>
            <person name="Luecker S."/>
            <person name="Lage O.M."/>
            <person name="Pohl T."/>
            <person name="Merkel B.J."/>
            <person name="Hornburger P."/>
            <person name="Mueller R.-W."/>
            <person name="Bruemmer F."/>
            <person name="Labrenz M."/>
            <person name="Spormann A.M."/>
            <person name="Op Den Camp H."/>
            <person name="Overmann J."/>
            <person name="Amann R."/>
            <person name="Jetten M.S.M."/>
            <person name="Mascher T."/>
            <person name="Medema M.H."/>
            <person name="Devos D.P."/>
            <person name="Kaster A.-K."/>
            <person name="Ovreas L."/>
            <person name="Rohde M."/>
            <person name="Galperin M.Y."/>
            <person name="Jogler C."/>
        </authorList>
    </citation>
    <scope>NUCLEOTIDE SEQUENCE [LARGE SCALE GENOMIC DNA]</scope>
    <source>
        <strain evidence="3 4">Poly41</strain>
    </source>
</reference>
<protein>
    <submittedName>
        <fullName evidence="3">Carbohydrate-selective porin, OprB family</fullName>
    </submittedName>
</protein>
<dbReference type="PANTHER" id="PTHR37944">
    <property type="entry name" value="PORIN B"/>
    <property type="match status" value="1"/>
</dbReference>
<dbReference type="GO" id="GO:0008643">
    <property type="term" value="P:carbohydrate transport"/>
    <property type="evidence" value="ECO:0007669"/>
    <property type="project" value="InterPro"/>
</dbReference>
<organism evidence="3 4">
    <name type="scientific">Novipirellula artificiosorum</name>
    <dbReference type="NCBI Taxonomy" id="2528016"/>
    <lineage>
        <taxon>Bacteria</taxon>
        <taxon>Pseudomonadati</taxon>
        <taxon>Planctomycetota</taxon>
        <taxon>Planctomycetia</taxon>
        <taxon>Pirellulales</taxon>
        <taxon>Pirellulaceae</taxon>
        <taxon>Novipirellula</taxon>
    </lineage>
</organism>
<feature type="signal peptide" evidence="2">
    <location>
        <begin position="1"/>
        <end position="24"/>
    </location>
</feature>
<dbReference type="InterPro" id="IPR007049">
    <property type="entry name" value="Carb-sel_porin_OprB"/>
</dbReference>
<evidence type="ECO:0000313" key="4">
    <source>
        <dbReference type="Proteomes" id="UP000319143"/>
    </source>
</evidence>
<dbReference type="GO" id="GO:0016020">
    <property type="term" value="C:membrane"/>
    <property type="evidence" value="ECO:0007669"/>
    <property type="project" value="InterPro"/>
</dbReference>
<dbReference type="OrthoDB" id="177316at2"/>
<dbReference type="Proteomes" id="UP000319143">
    <property type="component" value="Unassembled WGS sequence"/>
</dbReference>
<keyword evidence="4" id="KW-1185">Reference proteome</keyword>
<feature type="chain" id="PRO_5023154195" evidence="2">
    <location>
        <begin position="25"/>
        <end position="492"/>
    </location>
</feature>
<sequence precursor="true">MKLNSLCIVLFAILGFLLLQPANAQLVDVDVTDTLNLLDPGNDPPAASQILPVGHFLHGGIDTACCDTRCDIGCDSAAIQPSCDAMGGCSCSVGKPKCECCKCRETFFGDMGGYRKCFAEHGIMYKGTFTQFYQGVSSGGANETYRYGSKLDSHYIADTEKLGLWEGGTLIMHAESAYGQNSILDAAAMAPANTAFMTPRINDYPMWAITHFQYEHELGEGYAATFGRFNFIDLWSVFYPGYGQGLDGFMNTSSMIFLNVVPTLPIIFNGAGIIKAGEKGVEAALLVLDPENIPSVSGLDDVFDNGSTVLGAYRVFTEFGGLSGSHMAAGTYENRTLTDYDRNGWSFHPVTGIAQGQKTGSWLAAYVGQQTLWQDRCDKQRRVWFTTTMGWADRETSPYEWMGTYSIEAIGLNANRPHDRMGISYFYSDVSDDLEKLVPAAVGLQDLQGGEFYYNAEINPWFHLTGDIQAIQTEIASQDTAIVLGVRAKITL</sequence>